<name>A0ABM9H9E2_STRGL</name>
<dbReference type="GO" id="GO:0003910">
    <property type="term" value="F:DNA ligase (ATP) activity"/>
    <property type="evidence" value="ECO:0007669"/>
    <property type="project" value="UniProtKB-EC"/>
</dbReference>
<sequence length="71" mass="7828">MAARPYTERRAVLAAIGPPLQPVLATADRDTALQWYETLQPQGVEGIVAKPGRSPYPFGARTVWCVDCTIW</sequence>
<keyword evidence="1" id="KW-0436">Ligase</keyword>
<proteinExistence type="predicted"/>
<dbReference type="Proteomes" id="UP001154015">
    <property type="component" value="Unassembled WGS sequence"/>
</dbReference>
<dbReference type="SUPFAM" id="SSF56091">
    <property type="entry name" value="DNA ligase/mRNA capping enzyme, catalytic domain"/>
    <property type="match status" value="1"/>
</dbReference>
<evidence type="ECO:0000313" key="2">
    <source>
        <dbReference type="Proteomes" id="UP001154015"/>
    </source>
</evidence>
<protein>
    <submittedName>
        <fullName evidence="1">ATP-dependent DNA ligase</fullName>
        <ecNumber evidence="1">6.5.1.1</ecNumber>
    </submittedName>
</protein>
<accession>A0ABM9H9E2</accession>
<keyword evidence="2" id="KW-1185">Reference proteome</keyword>
<organism evidence="1 2">
    <name type="scientific">Streptomyces globisporus</name>
    <dbReference type="NCBI Taxonomy" id="1908"/>
    <lineage>
        <taxon>Bacteria</taxon>
        <taxon>Bacillati</taxon>
        <taxon>Actinomycetota</taxon>
        <taxon>Actinomycetes</taxon>
        <taxon>Kitasatosporales</taxon>
        <taxon>Streptomycetaceae</taxon>
        <taxon>Streptomyces</taxon>
    </lineage>
</organism>
<dbReference type="Gene3D" id="3.30.1490.70">
    <property type="match status" value="1"/>
</dbReference>
<reference evidence="1" key="1">
    <citation type="submission" date="2022-03" db="EMBL/GenBank/DDBJ databases">
        <authorList>
            <person name="Leyn A S."/>
        </authorList>
    </citation>
    <scope>NUCLEOTIDE SEQUENCE</scope>
    <source>
        <strain evidence="1">Streptomyces globisporus 4-3</strain>
    </source>
</reference>
<gene>
    <name evidence="1" type="ORF">SGL43_07346</name>
</gene>
<dbReference type="EMBL" id="CAKXYP010000039">
    <property type="protein sequence ID" value="CAH9420288.1"/>
    <property type="molecule type" value="Genomic_DNA"/>
</dbReference>
<comment type="caution">
    <text evidence="1">The sequence shown here is derived from an EMBL/GenBank/DDBJ whole genome shotgun (WGS) entry which is preliminary data.</text>
</comment>
<dbReference type="Gene3D" id="3.30.470.30">
    <property type="entry name" value="DNA ligase/mRNA capping enzyme"/>
    <property type="match status" value="1"/>
</dbReference>
<dbReference type="EC" id="6.5.1.1" evidence="1"/>
<evidence type="ECO:0000313" key="1">
    <source>
        <dbReference type="EMBL" id="CAH9420288.1"/>
    </source>
</evidence>